<dbReference type="EMBL" id="JAUKUD010000001">
    <property type="protein sequence ID" value="KAK0754477.1"/>
    <property type="molecule type" value="Genomic_DNA"/>
</dbReference>
<sequence>MVPTSPLAAGGVHDLAAVAGLDLADTDDEHNARVKLHSHGRLAWWPEAWFLPFFAVVDDVRKGTRRMYLFPGQSYGSGRNQAMRGWRTAMGEVLFVMGQEDVGVCVWHLERDEMRRVGLPGAFERCVGEAWLWRWADGEESPGVTVVDVSGLGCYPPGPVTMGGQANFAPFQSAMGPPDPRPGSRIGLRFRDTDVKLDFILHPTDADVFFVAKYDDNVLVVYEIVAGKLGDTIVLPRDHVAARILRASRRNHAVHYLRHEPCDAHGGYCLITAWLGSRPPEEPICSGTHSPDCPPSSLGSVCFNVYTKKITAFVHHAVYQGTPRMHLWDGLVAVGASGRRESTGALEALVVLLSPCDLATDSFQHASLDVGDEFKCLRIPRGAAKDVVRYEPFHPNVWDVVHRPGRFDRIACALATDGWVLEAWPQEVALDTEMPEWLGGDERTLVYVVGKEYAIWTFGEGSITAGPKKEDKWGKAWRDKWRSVTKMGG</sequence>
<gene>
    <name evidence="1" type="ORF">B0T18DRAFT_399256</name>
</gene>
<evidence type="ECO:0000313" key="2">
    <source>
        <dbReference type="Proteomes" id="UP001172155"/>
    </source>
</evidence>
<organism evidence="1 2">
    <name type="scientific">Schizothecium vesticola</name>
    <dbReference type="NCBI Taxonomy" id="314040"/>
    <lineage>
        <taxon>Eukaryota</taxon>
        <taxon>Fungi</taxon>
        <taxon>Dikarya</taxon>
        <taxon>Ascomycota</taxon>
        <taxon>Pezizomycotina</taxon>
        <taxon>Sordariomycetes</taxon>
        <taxon>Sordariomycetidae</taxon>
        <taxon>Sordariales</taxon>
        <taxon>Schizotheciaceae</taxon>
        <taxon>Schizothecium</taxon>
    </lineage>
</organism>
<comment type="caution">
    <text evidence="1">The sequence shown here is derived from an EMBL/GenBank/DDBJ whole genome shotgun (WGS) entry which is preliminary data.</text>
</comment>
<reference evidence="1" key="1">
    <citation type="submission" date="2023-06" db="EMBL/GenBank/DDBJ databases">
        <title>Genome-scale phylogeny and comparative genomics of the fungal order Sordariales.</title>
        <authorList>
            <consortium name="Lawrence Berkeley National Laboratory"/>
            <person name="Hensen N."/>
            <person name="Bonometti L."/>
            <person name="Westerberg I."/>
            <person name="Brannstrom I.O."/>
            <person name="Guillou S."/>
            <person name="Cros-Aarteil S."/>
            <person name="Calhoun S."/>
            <person name="Haridas S."/>
            <person name="Kuo A."/>
            <person name="Mondo S."/>
            <person name="Pangilinan J."/>
            <person name="Riley R."/>
            <person name="LaButti K."/>
            <person name="Andreopoulos B."/>
            <person name="Lipzen A."/>
            <person name="Chen C."/>
            <person name="Yanf M."/>
            <person name="Daum C."/>
            <person name="Ng V."/>
            <person name="Clum A."/>
            <person name="Steindorff A."/>
            <person name="Ohm R."/>
            <person name="Martin F."/>
            <person name="Silar P."/>
            <person name="Natvig D."/>
            <person name="Lalanne C."/>
            <person name="Gautier V."/>
            <person name="Ament-velasquez S.L."/>
            <person name="Kruys A."/>
            <person name="Hutchinson M.I."/>
            <person name="Powell A.J."/>
            <person name="Barry K."/>
            <person name="Miller A.N."/>
            <person name="Grigoriev I.V."/>
            <person name="Debuchy R."/>
            <person name="Gladieux P."/>
            <person name="Thoren M.H."/>
            <person name="Johannesson H."/>
        </authorList>
    </citation>
    <scope>NUCLEOTIDE SEQUENCE</scope>
    <source>
        <strain evidence="1">SMH3187-1</strain>
    </source>
</reference>
<accession>A0AA40FBB8</accession>
<protein>
    <submittedName>
        <fullName evidence="1">Uncharacterized protein</fullName>
    </submittedName>
</protein>
<evidence type="ECO:0000313" key="1">
    <source>
        <dbReference type="EMBL" id="KAK0754477.1"/>
    </source>
</evidence>
<keyword evidence="2" id="KW-1185">Reference proteome</keyword>
<name>A0AA40FBB8_9PEZI</name>
<dbReference type="Proteomes" id="UP001172155">
    <property type="component" value="Unassembled WGS sequence"/>
</dbReference>
<proteinExistence type="predicted"/>
<dbReference type="AlphaFoldDB" id="A0AA40FBB8"/>